<dbReference type="Proteomes" id="UP000188268">
    <property type="component" value="Unassembled WGS sequence"/>
</dbReference>
<dbReference type="Gramene" id="OMO76115">
    <property type="protein sequence ID" value="OMO76115"/>
    <property type="gene ID" value="CCACVL1_15911"/>
</dbReference>
<gene>
    <name evidence="2" type="ORF">CCACVL1_15911</name>
</gene>
<evidence type="ECO:0000313" key="3">
    <source>
        <dbReference type="Proteomes" id="UP000188268"/>
    </source>
</evidence>
<comment type="caution">
    <text evidence="2">The sequence shown here is derived from an EMBL/GenBank/DDBJ whole genome shotgun (WGS) entry which is preliminary data.</text>
</comment>
<sequence>MAPLKSWSSLRGGRGRKSHYRQSSFGREGESAVCTAQSVHGAMEKL</sequence>
<evidence type="ECO:0000313" key="2">
    <source>
        <dbReference type="EMBL" id="OMO76115.1"/>
    </source>
</evidence>
<dbReference type="AlphaFoldDB" id="A0A1R3I0K0"/>
<protein>
    <submittedName>
        <fullName evidence="2">Uncharacterized protein</fullName>
    </submittedName>
</protein>
<accession>A0A1R3I0K0</accession>
<organism evidence="2 3">
    <name type="scientific">Corchorus capsularis</name>
    <name type="common">Jute</name>
    <dbReference type="NCBI Taxonomy" id="210143"/>
    <lineage>
        <taxon>Eukaryota</taxon>
        <taxon>Viridiplantae</taxon>
        <taxon>Streptophyta</taxon>
        <taxon>Embryophyta</taxon>
        <taxon>Tracheophyta</taxon>
        <taxon>Spermatophyta</taxon>
        <taxon>Magnoliopsida</taxon>
        <taxon>eudicotyledons</taxon>
        <taxon>Gunneridae</taxon>
        <taxon>Pentapetalae</taxon>
        <taxon>rosids</taxon>
        <taxon>malvids</taxon>
        <taxon>Malvales</taxon>
        <taxon>Malvaceae</taxon>
        <taxon>Grewioideae</taxon>
        <taxon>Apeibeae</taxon>
        <taxon>Corchorus</taxon>
    </lineage>
</organism>
<dbReference type="EMBL" id="AWWV01010901">
    <property type="protein sequence ID" value="OMO76115.1"/>
    <property type="molecule type" value="Genomic_DNA"/>
</dbReference>
<feature type="region of interest" description="Disordered" evidence="1">
    <location>
        <begin position="1"/>
        <end position="46"/>
    </location>
</feature>
<reference evidence="2 3" key="1">
    <citation type="submission" date="2013-09" db="EMBL/GenBank/DDBJ databases">
        <title>Corchorus capsularis genome sequencing.</title>
        <authorList>
            <person name="Alam M."/>
            <person name="Haque M.S."/>
            <person name="Islam M.S."/>
            <person name="Emdad E.M."/>
            <person name="Islam M.M."/>
            <person name="Ahmed B."/>
            <person name="Halim A."/>
            <person name="Hossen Q.M.M."/>
            <person name="Hossain M.Z."/>
            <person name="Ahmed R."/>
            <person name="Khan M.M."/>
            <person name="Islam R."/>
            <person name="Rashid M.M."/>
            <person name="Khan S.A."/>
            <person name="Rahman M.S."/>
            <person name="Alam M."/>
        </authorList>
    </citation>
    <scope>NUCLEOTIDE SEQUENCE [LARGE SCALE GENOMIC DNA]</scope>
    <source>
        <strain evidence="3">cv. CVL-1</strain>
        <tissue evidence="2">Whole seedling</tissue>
    </source>
</reference>
<proteinExistence type="predicted"/>
<keyword evidence="3" id="KW-1185">Reference proteome</keyword>
<name>A0A1R3I0K0_COCAP</name>
<evidence type="ECO:0000256" key="1">
    <source>
        <dbReference type="SAM" id="MobiDB-lite"/>
    </source>
</evidence>